<evidence type="ECO:0000313" key="3">
    <source>
        <dbReference type="Proteomes" id="UP000673691"/>
    </source>
</evidence>
<evidence type="ECO:0000256" key="1">
    <source>
        <dbReference type="SAM" id="MobiDB-lite"/>
    </source>
</evidence>
<dbReference type="Proteomes" id="UP000673691">
    <property type="component" value="Unassembled WGS sequence"/>
</dbReference>
<feature type="region of interest" description="Disordered" evidence="1">
    <location>
        <begin position="1"/>
        <end position="25"/>
    </location>
</feature>
<accession>A0A8H7ZYQ3</accession>
<proteinExistence type="predicted"/>
<dbReference type="AlphaFoldDB" id="A0A8H7ZYQ3"/>
<organism evidence="2 3">
    <name type="scientific">Olpidium bornovanus</name>
    <dbReference type="NCBI Taxonomy" id="278681"/>
    <lineage>
        <taxon>Eukaryota</taxon>
        <taxon>Fungi</taxon>
        <taxon>Fungi incertae sedis</taxon>
        <taxon>Olpidiomycota</taxon>
        <taxon>Olpidiomycotina</taxon>
        <taxon>Olpidiomycetes</taxon>
        <taxon>Olpidiales</taxon>
        <taxon>Olpidiaceae</taxon>
        <taxon>Olpidium</taxon>
    </lineage>
</organism>
<reference evidence="2 3" key="1">
    <citation type="journal article" name="Sci. Rep.">
        <title>Genome-scale phylogenetic analyses confirm Olpidium as the closest living zoosporic fungus to the non-flagellated, terrestrial fungi.</title>
        <authorList>
            <person name="Chang Y."/>
            <person name="Rochon D."/>
            <person name="Sekimoto S."/>
            <person name="Wang Y."/>
            <person name="Chovatia M."/>
            <person name="Sandor L."/>
            <person name="Salamov A."/>
            <person name="Grigoriev I.V."/>
            <person name="Stajich J.E."/>
            <person name="Spatafora J.W."/>
        </authorList>
    </citation>
    <scope>NUCLEOTIDE SEQUENCE [LARGE SCALE GENOMIC DNA]</scope>
    <source>
        <strain evidence="2">S191</strain>
    </source>
</reference>
<keyword evidence="3" id="KW-1185">Reference proteome</keyword>
<evidence type="ECO:0000313" key="2">
    <source>
        <dbReference type="EMBL" id="KAG5461776.1"/>
    </source>
</evidence>
<comment type="caution">
    <text evidence="2">The sequence shown here is derived from an EMBL/GenBank/DDBJ whole genome shotgun (WGS) entry which is preliminary data.</text>
</comment>
<dbReference type="EMBL" id="JAEFCI010003151">
    <property type="protein sequence ID" value="KAG5461776.1"/>
    <property type="molecule type" value="Genomic_DNA"/>
</dbReference>
<feature type="region of interest" description="Disordered" evidence="1">
    <location>
        <begin position="47"/>
        <end position="76"/>
    </location>
</feature>
<sequence length="76" mass="7719">MNTSTCRPDRAQAPFSISDGGSGPGTLVAWTRPTDGSPLTGTVFASGSWITSKSSSRRAPAASDDMSVSPSSSRVA</sequence>
<name>A0A8H7ZYQ3_9FUNG</name>
<protein>
    <submittedName>
        <fullName evidence="2">Uncharacterized protein</fullName>
    </submittedName>
</protein>
<feature type="compositionally biased region" description="Low complexity" evidence="1">
    <location>
        <begin position="52"/>
        <end position="76"/>
    </location>
</feature>
<gene>
    <name evidence="2" type="ORF">BJ554DRAFT_5976</name>
</gene>